<feature type="binding site" evidence="15">
    <location>
        <position position="197"/>
    </location>
    <ligand>
        <name>Fe cation</name>
        <dbReference type="ChEBI" id="CHEBI:24875"/>
    </ligand>
</feature>
<comment type="catalytic activity">
    <reaction evidence="1">
        <text>alpha-D-galactose 1-phosphate + UDP-alpha-D-glucose = alpha-D-glucose 1-phosphate + UDP-alpha-D-galactose</text>
        <dbReference type="Rhea" id="RHEA:13989"/>
        <dbReference type="ChEBI" id="CHEBI:58336"/>
        <dbReference type="ChEBI" id="CHEBI:58601"/>
        <dbReference type="ChEBI" id="CHEBI:58885"/>
        <dbReference type="ChEBI" id="CHEBI:66914"/>
        <dbReference type="EC" id="2.7.7.12"/>
    </reaction>
</comment>
<dbReference type="GO" id="GO:0005737">
    <property type="term" value="C:cytoplasm"/>
    <property type="evidence" value="ECO:0007669"/>
    <property type="project" value="TreeGrafter"/>
</dbReference>
<dbReference type="GO" id="GO:0033499">
    <property type="term" value="P:galactose catabolic process via UDP-galactose, Leloir pathway"/>
    <property type="evidence" value="ECO:0007669"/>
    <property type="project" value="TreeGrafter"/>
</dbReference>
<evidence type="ECO:0000256" key="5">
    <source>
        <dbReference type="ARBA" id="ARBA00016340"/>
    </source>
</evidence>
<protein>
    <recommendedName>
        <fullName evidence="5">Galactose-1-phosphate uridylyltransferase</fullName>
        <ecNumber evidence="4">2.7.7.12</ecNumber>
    </recommendedName>
    <alternativeName>
        <fullName evidence="12">UDP-glucose--hexose-1-phosphate uridylyltransferase</fullName>
    </alternativeName>
</protein>
<name>A0AAD5SSK0_9FUNG</name>
<dbReference type="EC" id="2.7.7.12" evidence="4"/>
<feature type="binding site" evidence="15">
    <location>
        <position position="321"/>
    </location>
    <ligand>
        <name>Fe cation</name>
        <dbReference type="ChEBI" id="CHEBI:24875"/>
    </ligand>
</feature>
<evidence type="ECO:0000259" key="16">
    <source>
        <dbReference type="Pfam" id="PF01087"/>
    </source>
</evidence>
<evidence type="ECO:0000256" key="7">
    <source>
        <dbReference type="ARBA" id="ARBA00022695"/>
    </source>
</evidence>
<evidence type="ECO:0000256" key="11">
    <source>
        <dbReference type="ARBA" id="ARBA00023277"/>
    </source>
</evidence>
<keyword evidence="7" id="KW-0548">Nucleotidyltransferase</keyword>
<evidence type="ECO:0000256" key="6">
    <source>
        <dbReference type="ARBA" id="ARBA00022679"/>
    </source>
</evidence>
<dbReference type="Pfam" id="PF01087">
    <property type="entry name" value="GalP_UDP_transf"/>
    <property type="match status" value="1"/>
</dbReference>
<evidence type="ECO:0000256" key="10">
    <source>
        <dbReference type="ARBA" id="ARBA00023144"/>
    </source>
</evidence>
<dbReference type="InterPro" id="IPR005849">
    <property type="entry name" value="GalP_Utransf_N"/>
</dbReference>
<evidence type="ECO:0000313" key="19">
    <source>
        <dbReference type="Proteomes" id="UP001211907"/>
    </source>
</evidence>
<feature type="binding site" evidence="14">
    <location>
        <position position="179"/>
    </location>
    <ligand>
        <name>Zn(2+)</name>
        <dbReference type="ChEBI" id="CHEBI:29105"/>
    </ligand>
</feature>
<dbReference type="InterPro" id="IPR036265">
    <property type="entry name" value="HIT-like_sf"/>
</dbReference>
<keyword evidence="6 18" id="KW-0808">Transferase</keyword>
<dbReference type="AlphaFoldDB" id="A0AAD5SSK0"/>
<keyword evidence="19" id="KW-1185">Reference proteome</keyword>
<comment type="pathway">
    <text evidence="2">Carbohydrate metabolism; galactose metabolism.</text>
</comment>
<evidence type="ECO:0000256" key="13">
    <source>
        <dbReference type="PIRSR" id="PIRSR000808-1"/>
    </source>
</evidence>
<dbReference type="PANTHER" id="PTHR11943:SF1">
    <property type="entry name" value="GALACTOSE-1-PHOSPHATE URIDYLYLTRANSFERASE"/>
    <property type="match status" value="1"/>
</dbReference>
<accession>A0AAD5SSK0</accession>
<dbReference type="SUPFAM" id="SSF54197">
    <property type="entry name" value="HIT-like"/>
    <property type="match status" value="2"/>
</dbReference>
<feature type="binding site" evidence="15">
    <location>
        <position position="323"/>
    </location>
    <ligand>
        <name>Fe cation</name>
        <dbReference type="ChEBI" id="CHEBI:24875"/>
    </ligand>
</feature>
<evidence type="ECO:0000256" key="1">
    <source>
        <dbReference type="ARBA" id="ARBA00001107"/>
    </source>
</evidence>
<dbReference type="PANTHER" id="PTHR11943">
    <property type="entry name" value="GALACTOSE-1-PHOSPHATE URIDYLYLTRANSFERASE"/>
    <property type="match status" value="1"/>
</dbReference>
<dbReference type="EMBL" id="JADGJH010002348">
    <property type="protein sequence ID" value="KAJ3099431.1"/>
    <property type="molecule type" value="Genomic_DNA"/>
</dbReference>
<dbReference type="GO" id="GO:0008108">
    <property type="term" value="F:UDP-glucose:hexose-1-phosphate uridylyltransferase activity"/>
    <property type="evidence" value="ECO:0007669"/>
    <property type="project" value="UniProtKB-EC"/>
</dbReference>
<comment type="similarity">
    <text evidence="3">Belongs to the galactose-1-phosphate uridylyltransferase type 1 family.</text>
</comment>
<dbReference type="InterPro" id="IPR001937">
    <property type="entry name" value="GalP_UDPtransf1"/>
</dbReference>
<feature type="active site" description="Tele-UMP-histidine intermediate" evidence="13">
    <location>
        <position position="181"/>
    </location>
</feature>
<gene>
    <name evidence="18" type="primary">GAL7</name>
    <name evidence="18" type="ORF">HK100_004889</name>
</gene>
<dbReference type="NCBIfam" id="NF008724">
    <property type="entry name" value="PRK11720.1"/>
    <property type="match status" value="1"/>
</dbReference>
<evidence type="ECO:0000256" key="4">
    <source>
        <dbReference type="ARBA" id="ARBA00012384"/>
    </source>
</evidence>
<evidence type="ECO:0000256" key="3">
    <source>
        <dbReference type="ARBA" id="ARBA00010951"/>
    </source>
</evidence>
<keyword evidence="9 14" id="KW-0862">Zinc</keyword>
<evidence type="ECO:0000256" key="14">
    <source>
        <dbReference type="PIRSR" id="PIRSR000808-3"/>
    </source>
</evidence>
<feature type="binding site" evidence="14">
    <location>
        <position position="59"/>
    </location>
    <ligand>
        <name>Zn(2+)</name>
        <dbReference type="ChEBI" id="CHEBI:29105"/>
    </ligand>
</feature>
<evidence type="ECO:0000256" key="2">
    <source>
        <dbReference type="ARBA" id="ARBA00004947"/>
    </source>
</evidence>
<evidence type="ECO:0000259" key="17">
    <source>
        <dbReference type="Pfam" id="PF02744"/>
    </source>
</evidence>
<feature type="domain" description="Galactose-1-phosphate uridyl transferase N-terminal" evidence="16">
    <location>
        <begin position="11"/>
        <end position="191"/>
    </location>
</feature>
<keyword evidence="11" id="KW-0119">Carbohydrate metabolism</keyword>
<organism evidence="18 19">
    <name type="scientific">Physocladia obscura</name>
    <dbReference type="NCBI Taxonomy" id="109957"/>
    <lineage>
        <taxon>Eukaryota</taxon>
        <taxon>Fungi</taxon>
        <taxon>Fungi incertae sedis</taxon>
        <taxon>Chytridiomycota</taxon>
        <taxon>Chytridiomycota incertae sedis</taxon>
        <taxon>Chytridiomycetes</taxon>
        <taxon>Chytridiales</taxon>
        <taxon>Chytriomycetaceae</taxon>
        <taxon>Physocladia</taxon>
    </lineage>
</organism>
<evidence type="ECO:0000313" key="18">
    <source>
        <dbReference type="EMBL" id="KAJ3099431.1"/>
    </source>
</evidence>
<evidence type="ECO:0000256" key="15">
    <source>
        <dbReference type="PIRSR" id="PIRSR000808-4"/>
    </source>
</evidence>
<comment type="cofactor">
    <cofactor evidence="15">
        <name>Fe cation</name>
        <dbReference type="ChEBI" id="CHEBI:24875"/>
    </cofactor>
    <text evidence="15">Binds 1 Fe cation per subunit.</text>
</comment>
<feature type="binding site" evidence="14">
    <location>
        <position position="56"/>
    </location>
    <ligand>
        <name>Zn(2+)</name>
        <dbReference type="ChEBI" id="CHEBI:29105"/>
    </ligand>
</feature>
<comment type="caution">
    <text evidence="18">The sequence shown here is derived from an EMBL/GenBank/DDBJ whole genome shotgun (WGS) entry which is preliminary data.</text>
</comment>
<keyword evidence="10" id="KW-0299">Galactose metabolism</keyword>
<dbReference type="Proteomes" id="UP001211907">
    <property type="component" value="Unassembled WGS sequence"/>
</dbReference>
<feature type="domain" description="Galactose-1-phosphate uridyl transferase C-terminal" evidence="17">
    <location>
        <begin position="204"/>
        <end position="371"/>
    </location>
</feature>
<evidence type="ECO:0000256" key="8">
    <source>
        <dbReference type="ARBA" id="ARBA00022723"/>
    </source>
</evidence>
<dbReference type="FunFam" id="3.30.428.10:FF:000001">
    <property type="entry name" value="Galactose-1-phosphate uridylyltransferase"/>
    <property type="match status" value="1"/>
</dbReference>
<dbReference type="Pfam" id="PF02744">
    <property type="entry name" value="GalP_UDP_tr_C"/>
    <property type="match status" value="1"/>
</dbReference>
<keyword evidence="8 14" id="KW-0479">Metal-binding</keyword>
<dbReference type="NCBIfam" id="TIGR00209">
    <property type="entry name" value="galT_1"/>
    <property type="match status" value="1"/>
</dbReference>
<dbReference type="Gene3D" id="3.30.428.10">
    <property type="entry name" value="HIT-like"/>
    <property type="match status" value="2"/>
</dbReference>
<dbReference type="InterPro" id="IPR005850">
    <property type="entry name" value="GalP_Utransf_C"/>
</dbReference>
<dbReference type="PIRSF" id="PIRSF000808">
    <property type="entry name" value="GalT"/>
    <property type="match status" value="1"/>
</dbReference>
<proteinExistence type="inferred from homology"/>
<feature type="binding site" evidence="14">
    <location>
        <position position="127"/>
    </location>
    <ligand>
        <name>Zn(2+)</name>
        <dbReference type="ChEBI" id="CHEBI:29105"/>
    </ligand>
</feature>
<dbReference type="CDD" id="cd00608">
    <property type="entry name" value="GalT"/>
    <property type="match status" value="1"/>
</dbReference>
<evidence type="ECO:0000256" key="9">
    <source>
        <dbReference type="ARBA" id="ARBA00022833"/>
    </source>
</evidence>
<feature type="binding site" evidence="15">
    <location>
        <position position="297"/>
    </location>
    <ligand>
        <name>Fe cation</name>
        <dbReference type="ChEBI" id="CHEBI:24875"/>
    </ligand>
</feature>
<dbReference type="GO" id="GO:0008270">
    <property type="term" value="F:zinc ion binding"/>
    <property type="evidence" value="ECO:0007669"/>
    <property type="project" value="InterPro"/>
</dbReference>
<evidence type="ECO:0000256" key="12">
    <source>
        <dbReference type="ARBA" id="ARBA00030549"/>
    </source>
</evidence>
<comment type="cofactor">
    <cofactor evidence="14">
        <name>Zn(2+)</name>
        <dbReference type="ChEBI" id="CHEBI:29105"/>
    </cofactor>
    <text evidence="14">Binds 1 zinc ion per subunit.</text>
</comment>
<sequence length="372" mass="41247">MSGFADTTTASDAIHRRFNPLTNSWVLCSPHRTKRPWLGQNEKSNDAPAVEYDPKCFLCPRNQRSGIPVANPDYTSTFTFTNDFPALTFDEPAKAAPSSIESSIESTLLQSHTAHGTCKVICYSPNHSLTLAEMDNAAIATVIEAWVNVEAKIATDHPEVKYVQVFENKGAVMGCSNPHGHNQVWATDYIPHEPKSELSSLVAFKKSHANKCLLCSYSTLESEKTSRLVYENASFLVLVPYWAVWPFETMILSKTHVSSLAALDSAEKLLLADAIRNITTRYDNLFETSFPYSMGIHGAPVNAAAEAGGEEEEYVAAAHLHMHFYPPLLRSATVKKFLVGYEMLGEAQRDLTAEMAAERLRAVDGNLHYKRK</sequence>
<reference evidence="18" key="1">
    <citation type="submission" date="2020-05" db="EMBL/GenBank/DDBJ databases">
        <title>Phylogenomic resolution of chytrid fungi.</title>
        <authorList>
            <person name="Stajich J.E."/>
            <person name="Amses K."/>
            <person name="Simmons R."/>
            <person name="Seto K."/>
            <person name="Myers J."/>
            <person name="Bonds A."/>
            <person name="Quandt C.A."/>
            <person name="Barry K."/>
            <person name="Liu P."/>
            <person name="Grigoriev I."/>
            <person name="Longcore J.E."/>
            <person name="James T.Y."/>
        </authorList>
    </citation>
    <scope>NUCLEOTIDE SEQUENCE</scope>
    <source>
        <strain evidence="18">JEL0513</strain>
    </source>
</reference>
<keyword evidence="15" id="KW-0408">Iron</keyword>